<dbReference type="InterPro" id="IPR049492">
    <property type="entry name" value="BD-FAE-like_dom"/>
</dbReference>
<dbReference type="SUPFAM" id="SSF53474">
    <property type="entry name" value="alpha/beta-Hydrolases"/>
    <property type="match status" value="1"/>
</dbReference>
<dbReference type="Gene3D" id="3.40.50.1820">
    <property type="entry name" value="alpha/beta hydrolase"/>
    <property type="match status" value="1"/>
</dbReference>
<dbReference type="PANTHER" id="PTHR48081:SF33">
    <property type="entry name" value="KYNURENINE FORMAMIDASE"/>
    <property type="match status" value="1"/>
</dbReference>
<dbReference type="RefSeq" id="WP_203876441.1">
    <property type="nucleotide sequence ID" value="NZ_BOOK01000030.1"/>
</dbReference>
<reference evidence="3" key="1">
    <citation type="submission" date="2021-01" db="EMBL/GenBank/DDBJ databases">
        <title>Whole genome shotgun sequence of Planobispora takensis NBRC 109077.</title>
        <authorList>
            <person name="Komaki H."/>
            <person name="Tamura T."/>
        </authorList>
    </citation>
    <scope>NUCLEOTIDE SEQUENCE</scope>
    <source>
        <strain evidence="3">NBRC 109077</strain>
    </source>
</reference>
<accession>A0A8J3T0L0</accession>
<evidence type="ECO:0000259" key="2">
    <source>
        <dbReference type="Pfam" id="PF20434"/>
    </source>
</evidence>
<keyword evidence="4" id="KW-1185">Reference proteome</keyword>
<dbReference type="Proteomes" id="UP000634476">
    <property type="component" value="Unassembled WGS sequence"/>
</dbReference>
<organism evidence="3 4">
    <name type="scientific">Planobispora takensis</name>
    <dbReference type="NCBI Taxonomy" id="1367882"/>
    <lineage>
        <taxon>Bacteria</taxon>
        <taxon>Bacillati</taxon>
        <taxon>Actinomycetota</taxon>
        <taxon>Actinomycetes</taxon>
        <taxon>Streptosporangiales</taxon>
        <taxon>Streptosporangiaceae</taxon>
        <taxon>Planobispora</taxon>
    </lineage>
</organism>
<dbReference type="AlphaFoldDB" id="A0A8J3T0L0"/>
<name>A0A8J3T0L0_9ACTN</name>
<feature type="domain" description="BD-FAE-like" evidence="2">
    <location>
        <begin position="38"/>
        <end position="128"/>
    </location>
</feature>
<dbReference type="PANTHER" id="PTHR48081">
    <property type="entry name" value="AB HYDROLASE SUPERFAMILY PROTEIN C4A8.06C"/>
    <property type="match status" value="1"/>
</dbReference>
<gene>
    <name evidence="3" type="ORF">Pta02_40960</name>
</gene>
<dbReference type="GO" id="GO:0016787">
    <property type="term" value="F:hydrolase activity"/>
    <property type="evidence" value="ECO:0007669"/>
    <property type="project" value="UniProtKB-KW"/>
</dbReference>
<proteinExistence type="predicted"/>
<dbReference type="EMBL" id="BOOK01000030">
    <property type="protein sequence ID" value="GII02088.1"/>
    <property type="molecule type" value="Genomic_DNA"/>
</dbReference>
<evidence type="ECO:0000256" key="1">
    <source>
        <dbReference type="ARBA" id="ARBA00022801"/>
    </source>
</evidence>
<dbReference type="Pfam" id="PF20434">
    <property type="entry name" value="BD-FAE"/>
    <property type="match status" value="1"/>
</dbReference>
<dbReference type="InterPro" id="IPR029058">
    <property type="entry name" value="AB_hydrolase_fold"/>
</dbReference>
<evidence type="ECO:0000313" key="4">
    <source>
        <dbReference type="Proteomes" id="UP000634476"/>
    </source>
</evidence>
<keyword evidence="1" id="KW-0378">Hydrolase</keyword>
<evidence type="ECO:0000313" key="3">
    <source>
        <dbReference type="EMBL" id="GII02088.1"/>
    </source>
</evidence>
<comment type="caution">
    <text evidence="3">The sequence shown here is derived from an EMBL/GenBank/DDBJ whole genome shotgun (WGS) entry which is preliminary data.</text>
</comment>
<dbReference type="InterPro" id="IPR050300">
    <property type="entry name" value="GDXG_lipolytic_enzyme"/>
</dbReference>
<protein>
    <submittedName>
        <fullName evidence="3">Lipase</fullName>
    </submittedName>
</protein>
<sequence length="242" mass="25163">MPYHELLSRHVRTPDRVIRYGPHPEQVVDLLEGGGRGVVILVHGGFWRAEYDRLHVRPMADALAAGGYTVCSVEYRRIGHEGGGHPGTFDDVAAAVAAVLAEAPARGPVVLAGHSAGGHLALRHGCSGGGIAGVVALAALSDVGRTHADGLGAGAAAALVGGRTELLPEVDTMRLPWRGDGALVLVHGAGDRVVPVEMSRDYAARNPAAKLVELPEVGHFKLIDPLSRAWPAVRAAIDEVAA</sequence>